<feature type="domain" description="Methyl-accepting transducer" evidence="8">
    <location>
        <begin position="275"/>
        <end position="511"/>
    </location>
</feature>
<dbReference type="PROSITE" id="PS50111">
    <property type="entry name" value="CHEMOTAXIS_TRANSDUC_2"/>
    <property type="match status" value="1"/>
</dbReference>
<name>A0ABW3ULD9_9BACL</name>
<sequence length="563" mass="60540">MRMTIGKKLMISYAVILLIMGVMGAMDLSNMRVLQNNTREIAQNWLVGTQIANKVSYTKEHIFVLYYQMLTEPDPAKKAEINNQIAETFKDIDQGLIDYEASIADEQDRANLNELKARWDAFKELNNRQKAGGKGMEQASAEVSKAFSDVQDSISVIVSYNQKGADQAQQESEALYRRSVIEFAALIVLAFFLVGLIGYLATRIISRPMAEASEALVRISGGDLTGQELISKSKDELGTLIGAVNTVSNSLKESVLQMQQTSHLVAASAQQLSASSEENAAASEHVAQSVQNVASGSENQAQSASECARAMDEMSIGIQRIAESTSEISEITMEASHEAEQGAAVLQEASSKIHSISTAVNQTGEVIRKLEEQSHSINRISLFIGEIARQTNLLSLNAAIEAARAGEHGRGFAVVADEIRKLAAQTAESIDEINLVIDGIREGTGQAVVSMNSGMAEVEGGLQAMSQAEETFARIVHSALEVNRRVQETAAAAEQMSASTEEVTAAITNMGHIAGQTSGLAQTVAATTEEQLASIQEITSSATMLSGISDDLHQLVIKFRVNP</sequence>
<evidence type="ECO:0000256" key="2">
    <source>
        <dbReference type="ARBA" id="ARBA00022475"/>
    </source>
</evidence>
<dbReference type="Pfam" id="PF00672">
    <property type="entry name" value="HAMP"/>
    <property type="match status" value="1"/>
</dbReference>
<evidence type="ECO:0000256" key="6">
    <source>
        <dbReference type="PROSITE-ProRule" id="PRU00284"/>
    </source>
</evidence>
<evidence type="ECO:0000313" key="10">
    <source>
        <dbReference type="EMBL" id="MFD1221039.1"/>
    </source>
</evidence>
<dbReference type="Pfam" id="PF00015">
    <property type="entry name" value="MCPsignal"/>
    <property type="match status" value="1"/>
</dbReference>
<keyword evidence="7" id="KW-0812">Transmembrane</keyword>
<gene>
    <name evidence="10" type="ORF">ACFQ4B_13010</name>
</gene>
<dbReference type="SMART" id="SM00304">
    <property type="entry name" value="HAMP"/>
    <property type="match status" value="1"/>
</dbReference>
<dbReference type="RefSeq" id="WP_345592113.1">
    <property type="nucleotide sequence ID" value="NZ_BAABJG010000029.1"/>
</dbReference>
<dbReference type="Gene3D" id="6.10.340.10">
    <property type="match status" value="1"/>
</dbReference>
<dbReference type="PANTHER" id="PTHR32089">
    <property type="entry name" value="METHYL-ACCEPTING CHEMOTAXIS PROTEIN MCPB"/>
    <property type="match status" value="1"/>
</dbReference>
<dbReference type="Gene3D" id="1.10.287.950">
    <property type="entry name" value="Methyl-accepting chemotaxis protein"/>
    <property type="match status" value="1"/>
</dbReference>
<keyword evidence="11" id="KW-1185">Reference proteome</keyword>
<comment type="caution">
    <text evidence="10">The sequence shown here is derived from an EMBL/GenBank/DDBJ whole genome shotgun (WGS) entry which is preliminary data.</text>
</comment>
<dbReference type="SUPFAM" id="SSF58104">
    <property type="entry name" value="Methyl-accepting chemotaxis protein (MCP) signaling domain"/>
    <property type="match status" value="1"/>
</dbReference>
<keyword evidence="7" id="KW-1133">Transmembrane helix</keyword>
<dbReference type="CDD" id="cd06225">
    <property type="entry name" value="HAMP"/>
    <property type="match status" value="1"/>
</dbReference>
<reference evidence="11" key="1">
    <citation type="journal article" date="2019" name="Int. J. Syst. Evol. Microbiol.">
        <title>The Global Catalogue of Microorganisms (GCM) 10K type strain sequencing project: providing services to taxonomists for standard genome sequencing and annotation.</title>
        <authorList>
            <consortium name="The Broad Institute Genomics Platform"/>
            <consortium name="The Broad Institute Genome Sequencing Center for Infectious Disease"/>
            <person name="Wu L."/>
            <person name="Ma J."/>
        </authorList>
    </citation>
    <scope>NUCLEOTIDE SEQUENCE [LARGE SCALE GENOMIC DNA]</scope>
    <source>
        <strain evidence="11">CCUG 53270</strain>
    </source>
</reference>
<evidence type="ECO:0000256" key="5">
    <source>
        <dbReference type="ARBA" id="ARBA00029447"/>
    </source>
</evidence>
<keyword evidence="2" id="KW-1003">Cell membrane</keyword>
<organism evidence="10 11">
    <name type="scientific">Paenibacillus vulneris</name>
    <dbReference type="NCBI Taxonomy" id="1133364"/>
    <lineage>
        <taxon>Bacteria</taxon>
        <taxon>Bacillati</taxon>
        <taxon>Bacillota</taxon>
        <taxon>Bacilli</taxon>
        <taxon>Bacillales</taxon>
        <taxon>Paenibacillaceae</taxon>
        <taxon>Paenibacillus</taxon>
    </lineage>
</organism>
<protein>
    <submittedName>
        <fullName evidence="10">Methyl-accepting chemotaxis protein</fullName>
    </submittedName>
</protein>
<keyword evidence="4 6" id="KW-0807">Transducer</keyword>
<dbReference type="Proteomes" id="UP001597180">
    <property type="component" value="Unassembled WGS sequence"/>
</dbReference>
<accession>A0ABW3ULD9</accession>
<evidence type="ECO:0000259" key="9">
    <source>
        <dbReference type="PROSITE" id="PS50885"/>
    </source>
</evidence>
<evidence type="ECO:0000313" key="11">
    <source>
        <dbReference type="Proteomes" id="UP001597180"/>
    </source>
</evidence>
<dbReference type="InterPro" id="IPR024478">
    <property type="entry name" value="HlyB_4HB_MCP"/>
</dbReference>
<dbReference type="EMBL" id="JBHTLU010000014">
    <property type="protein sequence ID" value="MFD1221039.1"/>
    <property type="molecule type" value="Genomic_DNA"/>
</dbReference>
<dbReference type="InterPro" id="IPR003660">
    <property type="entry name" value="HAMP_dom"/>
</dbReference>
<evidence type="ECO:0000256" key="4">
    <source>
        <dbReference type="ARBA" id="ARBA00023224"/>
    </source>
</evidence>
<evidence type="ECO:0000256" key="7">
    <source>
        <dbReference type="SAM" id="Phobius"/>
    </source>
</evidence>
<evidence type="ECO:0000256" key="1">
    <source>
        <dbReference type="ARBA" id="ARBA00004236"/>
    </source>
</evidence>
<dbReference type="Pfam" id="PF12729">
    <property type="entry name" value="4HB_MCP_1"/>
    <property type="match status" value="1"/>
</dbReference>
<dbReference type="CDD" id="cd11386">
    <property type="entry name" value="MCP_signal"/>
    <property type="match status" value="1"/>
</dbReference>
<dbReference type="SMART" id="SM00283">
    <property type="entry name" value="MA"/>
    <property type="match status" value="1"/>
</dbReference>
<dbReference type="PROSITE" id="PS50885">
    <property type="entry name" value="HAMP"/>
    <property type="match status" value="1"/>
</dbReference>
<dbReference type="InterPro" id="IPR004089">
    <property type="entry name" value="MCPsignal_dom"/>
</dbReference>
<evidence type="ECO:0000259" key="8">
    <source>
        <dbReference type="PROSITE" id="PS50111"/>
    </source>
</evidence>
<comment type="similarity">
    <text evidence="5">Belongs to the methyl-accepting chemotaxis (MCP) protein family.</text>
</comment>
<comment type="subcellular location">
    <subcellularLocation>
        <location evidence="1">Cell membrane</location>
    </subcellularLocation>
</comment>
<feature type="domain" description="HAMP" evidence="9">
    <location>
        <begin position="203"/>
        <end position="256"/>
    </location>
</feature>
<evidence type="ECO:0000256" key="3">
    <source>
        <dbReference type="ARBA" id="ARBA00023136"/>
    </source>
</evidence>
<keyword evidence="3 7" id="KW-0472">Membrane</keyword>
<feature type="transmembrane region" description="Helical" evidence="7">
    <location>
        <begin position="180"/>
        <end position="201"/>
    </location>
</feature>
<proteinExistence type="inferred from homology"/>
<dbReference type="PANTHER" id="PTHR32089:SF112">
    <property type="entry name" value="LYSOZYME-LIKE PROTEIN-RELATED"/>
    <property type="match status" value="1"/>
</dbReference>